<comment type="caution">
    <text evidence="1">The sequence shown here is derived from an EMBL/GenBank/DDBJ whole genome shotgun (WGS) entry which is preliminary data.</text>
</comment>
<reference evidence="1" key="1">
    <citation type="submission" date="2020-08" db="EMBL/GenBank/DDBJ databases">
        <title>Multicomponent nature underlies the extraordinary mechanical properties of spider dragline silk.</title>
        <authorList>
            <person name="Kono N."/>
            <person name="Nakamura H."/>
            <person name="Mori M."/>
            <person name="Yoshida Y."/>
            <person name="Ohtoshi R."/>
            <person name="Malay A.D."/>
            <person name="Moran D.A.P."/>
            <person name="Tomita M."/>
            <person name="Numata K."/>
            <person name="Arakawa K."/>
        </authorList>
    </citation>
    <scope>NUCLEOTIDE SEQUENCE</scope>
</reference>
<protein>
    <submittedName>
        <fullName evidence="1">Uncharacterized protein</fullName>
    </submittedName>
</protein>
<sequence>MPGEDFWIKAAPPQGHSMEEREEGKGATFFNHEMTLFHTPNAAATMVICFQSSTIAFTQMMSCRHFALNYCKNRTEFQKKSFYDIQPYFRQTLSSMDFRMDHELVDTVFYRDHESWSTTPSELELTFIGQLSETQF</sequence>
<evidence type="ECO:0000313" key="2">
    <source>
        <dbReference type="Proteomes" id="UP000887159"/>
    </source>
</evidence>
<evidence type="ECO:0000313" key="1">
    <source>
        <dbReference type="EMBL" id="GFY23412.1"/>
    </source>
</evidence>
<proteinExistence type="predicted"/>
<gene>
    <name evidence="1" type="ORF">TNCV_3941081</name>
</gene>
<dbReference type="Proteomes" id="UP000887159">
    <property type="component" value="Unassembled WGS sequence"/>
</dbReference>
<dbReference type="AlphaFoldDB" id="A0A8X6VVX6"/>
<accession>A0A8X6VVX6</accession>
<name>A0A8X6VVX6_TRICX</name>
<keyword evidence="2" id="KW-1185">Reference proteome</keyword>
<organism evidence="1 2">
    <name type="scientific">Trichonephila clavipes</name>
    <name type="common">Golden silk orbweaver</name>
    <name type="synonym">Nephila clavipes</name>
    <dbReference type="NCBI Taxonomy" id="2585209"/>
    <lineage>
        <taxon>Eukaryota</taxon>
        <taxon>Metazoa</taxon>
        <taxon>Ecdysozoa</taxon>
        <taxon>Arthropoda</taxon>
        <taxon>Chelicerata</taxon>
        <taxon>Arachnida</taxon>
        <taxon>Araneae</taxon>
        <taxon>Araneomorphae</taxon>
        <taxon>Entelegynae</taxon>
        <taxon>Araneoidea</taxon>
        <taxon>Nephilidae</taxon>
        <taxon>Trichonephila</taxon>
    </lineage>
</organism>
<dbReference type="EMBL" id="BMAU01021363">
    <property type="protein sequence ID" value="GFY23412.1"/>
    <property type="molecule type" value="Genomic_DNA"/>
</dbReference>